<evidence type="ECO:0000313" key="1">
    <source>
        <dbReference type="EMBL" id="JAE10840.1"/>
    </source>
</evidence>
<sequence>MRLRGEGGGGNE</sequence>
<dbReference type="EMBL" id="GBRH01187056">
    <property type="protein sequence ID" value="JAE10840.1"/>
    <property type="molecule type" value="Transcribed_RNA"/>
</dbReference>
<name>A0A0A9FCR9_ARUDO</name>
<organism evidence="1">
    <name type="scientific">Arundo donax</name>
    <name type="common">Giant reed</name>
    <name type="synonym">Donax arundinaceus</name>
    <dbReference type="NCBI Taxonomy" id="35708"/>
    <lineage>
        <taxon>Eukaryota</taxon>
        <taxon>Viridiplantae</taxon>
        <taxon>Streptophyta</taxon>
        <taxon>Embryophyta</taxon>
        <taxon>Tracheophyta</taxon>
        <taxon>Spermatophyta</taxon>
        <taxon>Magnoliopsida</taxon>
        <taxon>Liliopsida</taxon>
        <taxon>Poales</taxon>
        <taxon>Poaceae</taxon>
        <taxon>PACMAD clade</taxon>
        <taxon>Arundinoideae</taxon>
        <taxon>Arundineae</taxon>
        <taxon>Arundo</taxon>
    </lineage>
</organism>
<accession>A0A0A9FCR9</accession>
<proteinExistence type="predicted"/>
<reference evidence="1" key="1">
    <citation type="submission" date="2014-09" db="EMBL/GenBank/DDBJ databases">
        <authorList>
            <person name="Magalhaes I.L.F."/>
            <person name="Oliveira U."/>
            <person name="Santos F.R."/>
            <person name="Vidigal T.H.D.A."/>
            <person name="Brescovit A.D."/>
            <person name="Santos A.J."/>
        </authorList>
    </citation>
    <scope>NUCLEOTIDE SEQUENCE</scope>
    <source>
        <tissue evidence="1">Shoot tissue taken approximately 20 cm above the soil surface</tissue>
    </source>
</reference>
<reference evidence="1" key="2">
    <citation type="journal article" date="2015" name="Data Brief">
        <title>Shoot transcriptome of the giant reed, Arundo donax.</title>
        <authorList>
            <person name="Barrero R.A."/>
            <person name="Guerrero F.D."/>
            <person name="Moolhuijzen P."/>
            <person name="Goolsby J.A."/>
            <person name="Tidwell J."/>
            <person name="Bellgard S.E."/>
            <person name="Bellgard M.I."/>
        </authorList>
    </citation>
    <scope>NUCLEOTIDE SEQUENCE</scope>
    <source>
        <tissue evidence="1">Shoot tissue taken approximately 20 cm above the soil surface</tissue>
    </source>
</reference>
<protein>
    <submittedName>
        <fullName evidence="1">Uncharacterized protein</fullName>
    </submittedName>
</protein>